<name>A0AAX2UI38_9BACT</name>
<dbReference type="InterPro" id="IPR010627">
    <property type="entry name" value="Prepilin_pept_A24_N"/>
</dbReference>
<dbReference type="GO" id="GO:0005886">
    <property type="term" value="C:plasma membrane"/>
    <property type="evidence" value="ECO:0007669"/>
    <property type="project" value="TreeGrafter"/>
</dbReference>
<keyword evidence="6 7" id="KW-0472">Membrane</keyword>
<dbReference type="Pfam" id="PF06750">
    <property type="entry name" value="A24_N_bact"/>
    <property type="match status" value="1"/>
</dbReference>
<feature type="transmembrane region" description="Helical" evidence="7">
    <location>
        <begin position="187"/>
        <end position="203"/>
    </location>
</feature>
<dbReference type="InterPro" id="IPR000045">
    <property type="entry name" value="Prepilin_IV_endopep_pep"/>
</dbReference>
<evidence type="ECO:0000256" key="4">
    <source>
        <dbReference type="ARBA" id="ARBA00022692"/>
    </source>
</evidence>
<feature type="transmembrane region" description="Helical" evidence="7">
    <location>
        <begin position="154"/>
        <end position="175"/>
    </location>
</feature>
<feature type="transmembrane region" description="Helical" evidence="7">
    <location>
        <begin position="129"/>
        <end position="148"/>
    </location>
</feature>
<dbReference type="PANTHER" id="PTHR30487:SF0">
    <property type="entry name" value="PREPILIN LEADER PEPTIDASE_N-METHYLTRANSFERASE-RELATED"/>
    <property type="match status" value="1"/>
</dbReference>
<dbReference type="GO" id="GO:0006465">
    <property type="term" value="P:signal peptide processing"/>
    <property type="evidence" value="ECO:0007669"/>
    <property type="project" value="TreeGrafter"/>
</dbReference>
<dbReference type="AlphaFoldDB" id="A0AAX2UI38"/>
<reference evidence="10 11" key="1">
    <citation type="submission" date="2019-05" db="EMBL/GenBank/DDBJ databases">
        <title>Draft genomes of eight strains of Campylobacter helveticus isolated from cats and a dog in New Zealand.</title>
        <authorList>
            <person name="Bojanic K."/>
            <person name="Midwinter A.C."/>
            <person name="Biggs P.J."/>
            <person name="Acke E."/>
            <person name="Cornelius A.J."/>
            <person name="Marshall J.C."/>
        </authorList>
    </citation>
    <scope>NUCLEOTIDE SEQUENCE [LARGE SCALE GENOMIC DNA]</scope>
    <source>
        <strain evidence="10 11">ACP123b</strain>
    </source>
</reference>
<dbReference type="Proteomes" id="UP000306813">
    <property type="component" value="Unassembled WGS sequence"/>
</dbReference>
<gene>
    <name evidence="10" type="ORF">FDW42_09660</name>
</gene>
<feature type="transmembrane region" description="Helical" evidence="7">
    <location>
        <begin position="233"/>
        <end position="252"/>
    </location>
</feature>
<feature type="domain" description="Prepilin type IV endopeptidase peptidase" evidence="8">
    <location>
        <begin position="107"/>
        <end position="221"/>
    </location>
</feature>
<dbReference type="GO" id="GO:0004190">
    <property type="term" value="F:aspartic-type endopeptidase activity"/>
    <property type="evidence" value="ECO:0007669"/>
    <property type="project" value="TreeGrafter"/>
</dbReference>
<evidence type="ECO:0000256" key="1">
    <source>
        <dbReference type="ARBA" id="ARBA00004651"/>
    </source>
</evidence>
<evidence type="ECO:0000256" key="2">
    <source>
        <dbReference type="ARBA" id="ARBA00005801"/>
    </source>
</evidence>
<dbReference type="InterPro" id="IPR050882">
    <property type="entry name" value="Prepilin_peptidase/N-MTase"/>
</dbReference>
<evidence type="ECO:0000313" key="11">
    <source>
        <dbReference type="Proteomes" id="UP000306813"/>
    </source>
</evidence>
<comment type="similarity">
    <text evidence="2">Belongs to the peptidase A24 family.</text>
</comment>
<feature type="domain" description="Prepilin peptidase A24 N-terminal" evidence="9">
    <location>
        <begin position="13"/>
        <end position="93"/>
    </location>
</feature>
<keyword evidence="3" id="KW-1003">Cell membrane</keyword>
<dbReference type="EMBL" id="VDBS01000092">
    <property type="protein sequence ID" value="TNB55094.1"/>
    <property type="molecule type" value="Genomic_DNA"/>
</dbReference>
<dbReference type="RefSeq" id="WP_139026936.1">
    <property type="nucleotide sequence ID" value="NZ_JANKHS010000049.1"/>
</dbReference>
<comment type="subcellular location">
    <subcellularLocation>
        <location evidence="1">Cell membrane</location>
        <topology evidence="1">Multi-pass membrane protein</topology>
    </subcellularLocation>
</comment>
<evidence type="ECO:0000256" key="7">
    <source>
        <dbReference type="SAM" id="Phobius"/>
    </source>
</evidence>
<feature type="transmembrane region" description="Helical" evidence="7">
    <location>
        <begin position="6"/>
        <end position="30"/>
    </location>
</feature>
<keyword evidence="4 7" id="KW-0812">Transmembrane</keyword>
<feature type="transmembrane region" description="Helical" evidence="7">
    <location>
        <begin position="74"/>
        <end position="96"/>
    </location>
</feature>
<evidence type="ECO:0000256" key="3">
    <source>
        <dbReference type="ARBA" id="ARBA00022475"/>
    </source>
</evidence>
<evidence type="ECO:0000313" key="10">
    <source>
        <dbReference type="EMBL" id="TNB55094.1"/>
    </source>
</evidence>
<dbReference type="PANTHER" id="PTHR30487">
    <property type="entry name" value="TYPE 4 PREPILIN-LIKE PROTEINS LEADER PEPTIDE-PROCESSING ENZYME"/>
    <property type="match status" value="1"/>
</dbReference>
<keyword evidence="5 7" id="KW-1133">Transmembrane helix</keyword>
<comment type="caution">
    <text evidence="10">The sequence shown here is derived from an EMBL/GenBank/DDBJ whole genome shotgun (WGS) entry which is preliminary data.</text>
</comment>
<feature type="transmembrane region" description="Helical" evidence="7">
    <location>
        <begin position="102"/>
        <end position="122"/>
    </location>
</feature>
<evidence type="ECO:0000259" key="9">
    <source>
        <dbReference type="Pfam" id="PF06750"/>
    </source>
</evidence>
<evidence type="ECO:0000259" key="8">
    <source>
        <dbReference type="Pfam" id="PF01478"/>
    </source>
</evidence>
<dbReference type="Gene3D" id="1.20.120.1220">
    <property type="match status" value="1"/>
</dbReference>
<sequence>MANEFLAWLFLGILGAILGSFCASFASRICEKKPLLKGRSFCFSCERKLTILELVPIFSYLFLKGRCKICGVKIPFLAFLSEILGIFLMYIAFFYTQNLKNFVFFAIFLFVCLSLSLIDLKLKAVPSILLWFAFFCAFLVGVDLDYIIDSTAYFFFDAAVFAGFVFLLKSFVFFLKNFKSQEVEENLGDADIILLAAICGIFGFFDTLIVFFLAAFLSLPFFYFALKREQKELAFLPFISFAMLIICVYLSFGRHL</sequence>
<proteinExistence type="inferred from homology"/>
<organism evidence="10 11">
    <name type="scientific">Campylobacter helveticus</name>
    <dbReference type="NCBI Taxonomy" id="28898"/>
    <lineage>
        <taxon>Bacteria</taxon>
        <taxon>Pseudomonadati</taxon>
        <taxon>Campylobacterota</taxon>
        <taxon>Epsilonproteobacteria</taxon>
        <taxon>Campylobacterales</taxon>
        <taxon>Campylobacteraceae</taxon>
        <taxon>Campylobacter</taxon>
    </lineage>
</organism>
<dbReference type="Pfam" id="PF01478">
    <property type="entry name" value="Peptidase_A24"/>
    <property type="match status" value="1"/>
</dbReference>
<accession>A0AAX2UI38</accession>
<protein>
    <submittedName>
        <fullName evidence="10">Prepilin peptidase</fullName>
    </submittedName>
</protein>
<evidence type="ECO:0000256" key="6">
    <source>
        <dbReference type="ARBA" id="ARBA00023136"/>
    </source>
</evidence>
<evidence type="ECO:0000256" key="5">
    <source>
        <dbReference type="ARBA" id="ARBA00022989"/>
    </source>
</evidence>